<accession>A0A9N9UW79</accession>
<feature type="region of interest" description="Disordered" evidence="1">
    <location>
        <begin position="396"/>
        <end position="490"/>
    </location>
</feature>
<dbReference type="OrthoDB" id="4225201at2759"/>
<keyword evidence="2" id="KW-0812">Transmembrane</keyword>
<keyword evidence="5" id="KW-1185">Reference proteome</keyword>
<proteinExistence type="predicted"/>
<keyword evidence="3" id="KW-0732">Signal</keyword>
<dbReference type="Proteomes" id="UP000754883">
    <property type="component" value="Unassembled WGS sequence"/>
</dbReference>
<keyword evidence="2" id="KW-1133">Transmembrane helix</keyword>
<evidence type="ECO:0000256" key="1">
    <source>
        <dbReference type="SAM" id="MobiDB-lite"/>
    </source>
</evidence>
<evidence type="ECO:0000313" key="5">
    <source>
        <dbReference type="Proteomes" id="UP000754883"/>
    </source>
</evidence>
<feature type="compositionally biased region" description="Basic and acidic residues" evidence="1">
    <location>
        <begin position="347"/>
        <end position="362"/>
    </location>
</feature>
<evidence type="ECO:0000256" key="2">
    <source>
        <dbReference type="SAM" id="Phobius"/>
    </source>
</evidence>
<feature type="transmembrane region" description="Helical" evidence="2">
    <location>
        <begin position="270"/>
        <end position="292"/>
    </location>
</feature>
<feature type="region of interest" description="Disordered" evidence="1">
    <location>
        <begin position="347"/>
        <end position="374"/>
    </location>
</feature>
<feature type="compositionally biased region" description="Polar residues" evidence="1">
    <location>
        <begin position="237"/>
        <end position="250"/>
    </location>
</feature>
<sequence length="490" mass="53372">MRGDVSLAAAAALSLFTPPTTLAAPITAPLSIPFHLSSRGSPDLPVTLSIGDHRKIVWPDAAESLQLCDPNRVTISGQALAVEADGLGRGSLKLEDESIVSANWTLNCVEEDGISVEQTLKLEFESVNGEPVKKTTGFVASFGFWDGVSEKKNHPIVSTDTTDKCHSWNCFFHGITDCLKNNLASCLKENLPSWYPDGSSTGRPSSSATDEAVKVDHKKVSITNHPSSTAKEKPIKASTTQLRPSSIHPSPSATDFTTLVSALPPPDKSLVLSLVMAAFAFGLFSLFSIGLIHRRIAPQIRRRPRHRETPEERRARVESRKTRFRAFFHRLFCGLFRFEEKDDRQLEEGHVAPQGRDLRRSESPSSDDESVTMEQELARFREAANMVSSLIAFEEGRSAASQPRREDYPLAAPPARPTPAPAPIDVPSPVPRISSDDPSLPTYENDTVDGSMVADGFRYIPGSDSYPAPTPGVGSPLNSNSDRLGYGNKD</sequence>
<protein>
    <submittedName>
        <fullName evidence="4">Uncharacterized protein</fullName>
    </submittedName>
</protein>
<keyword evidence="2" id="KW-0472">Membrane</keyword>
<feature type="compositionally biased region" description="Pro residues" evidence="1">
    <location>
        <begin position="411"/>
        <end position="430"/>
    </location>
</feature>
<feature type="signal peptide" evidence="3">
    <location>
        <begin position="1"/>
        <end position="23"/>
    </location>
</feature>
<name>A0A9N9UW79_9HYPO</name>
<dbReference type="AlphaFoldDB" id="A0A9N9UW79"/>
<gene>
    <name evidence="4" type="ORF">CBYS24578_00001463</name>
</gene>
<feature type="region of interest" description="Disordered" evidence="1">
    <location>
        <begin position="219"/>
        <end position="250"/>
    </location>
</feature>
<feature type="chain" id="PRO_5040359414" evidence="3">
    <location>
        <begin position="24"/>
        <end position="490"/>
    </location>
</feature>
<comment type="caution">
    <text evidence="4">The sequence shown here is derived from an EMBL/GenBank/DDBJ whole genome shotgun (WGS) entry which is preliminary data.</text>
</comment>
<reference evidence="4 5" key="2">
    <citation type="submission" date="2021-10" db="EMBL/GenBank/DDBJ databases">
        <authorList>
            <person name="Piombo E."/>
        </authorList>
    </citation>
    <scope>NUCLEOTIDE SEQUENCE [LARGE SCALE GENOMIC DNA]</scope>
</reference>
<evidence type="ECO:0000313" key="4">
    <source>
        <dbReference type="EMBL" id="CAH0001360.1"/>
    </source>
</evidence>
<evidence type="ECO:0000256" key="3">
    <source>
        <dbReference type="SAM" id="SignalP"/>
    </source>
</evidence>
<reference evidence="5" key="1">
    <citation type="submission" date="2019-06" db="EMBL/GenBank/DDBJ databases">
        <authorList>
            <person name="Broberg M."/>
        </authorList>
    </citation>
    <scope>NUCLEOTIDE SEQUENCE [LARGE SCALE GENOMIC DNA]</scope>
</reference>
<organism evidence="4 5">
    <name type="scientific">Clonostachys byssicola</name>
    <dbReference type="NCBI Taxonomy" id="160290"/>
    <lineage>
        <taxon>Eukaryota</taxon>
        <taxon>Fungi</taxon>
        <taxon>Dikarya</taxon>
        <taxon>Ascomycota</taxon>
        <taxon>Pezizomycotina</taxon>
        <taxon>Sordariomycetes</taxon>
        <taxon>Hypocreomycetidae</taxon>
        <taxon>Hypocreales</taxon>
        <taxon>Bionectriaceae</taxon>
        <taxon>Clonostachys</taxon>
    </lineage>
</organism>
<dbReference type="EMBL" id="CABFNO020001560">
    <property type="protein sequence ID" value="CAH0001360.1"/>
    <property type="molecule type" value="Genomic_DNA"/>
</dbReference>